<comment type="similarity">
    <text evidence="3">Belongs to the GRAS family.</text>
</comment>
<evidence type="ECO:0008006" key="6">
    <source>
        <dbReference type="Google" id="ProtNLM"/>
    </source>
</evidence>
<comment type="caution">
    <text evidence="4">The sequence shown here is derived from an EMBL/GenBank/DDBJ whole genome shotgun (WGS) entry which is preliminary data.</text>
</comment>
<dbReference type="PROSITE" id="PS50985">
    <property type="entry name" value="GRAS"/>
    <property type="match status" value="1"/>
</dbReference>
<accession>A0A8S9NM28</accession>
<protein>
    <recommendedName>
        <fullName evidence="6">DELLA protein</fullName>
    </recommendedName>
</protein>
<dbReference type="Proteomes" id="UP000712600">
    <property type="component" value="Unassembled WGS sequence"/>
</dbReference>
<keyword evidence="2" id="KW-0804">Transcription</keyword>
<evidence type="ECO:0000313" key="5">
    <source>
        <dbReference type="Proteomes" id="UP000712600"/>
    </source>
</evidence>
<keyword evidence="1" id="KW-0805">Transcription regulation</keyword>
<sequence length="163" mass="17730">MCLEPCSSPDSMVTSSTLATQIGGIIRTTVTTTTASDSTRHVILVDLQDNGVRLVHAQDNGVRLVHALMACSEAVQTSNLTLAEALIKQIGFLAGSQAGAMRKVAMYFPEALALRIFRLSPLQTQIDQSLSDNFQMRRDLPLPQVAHFTAKQAILFPTNTYLI</sequence>
<dbReference type="AlphaFoldDB" id="A0A8S9NM28"/>
<evidence type="ECO:0000256" key="1">
    <source>
        <dbReference type="ARBA" id="ARBA00023015"/>
    </source>
</evidence>
<gene>
    <name evidence="4" type="ORF">F2Q69_00042435</name>
</gene>
<dbReference type="PANTHER" id="PTHR31636">
    <property type="entry name" value="OSJNBA0084A10.13 PROTEIN-RELATED"/>
    <property type="match status" value="1"/>
</dbReference>
<evidence type="ECO:0000313" key="4">
    <source>
        <dbReference type="EMBL" id="KAF3502887.1"/>
    </source>
</evidence>
<name>A0A8S9NM28_BRACR</name>
<evidence type="ECO:0000256" key="2">
    <source>
        <dbReference type="ARBA" id="ARBA00023163"/>
    </source>
</evidence>
<dbReference type="InterPro" id="IPR005202">
    <property type="entry name" value="TF_GRAS"/>
</dbReference>
<evidence type="ECO:0000256" key="3">
    <source>
        <dbReference type="PROSITE-ProRule" id="PRU01191"/>
    </source>
</evidence>
<comment type="caution">
    <text evidence="3">Lacks conserved residue(s) required for the propagation of feature annotation.</text>
</comment>
<dbReference type="EMBL" id="QGKX02001621">
    <property type="protein sequence ID" value="KAF3502887.1"/>
    <property type="molecule type" value="Genomic_DNA"/>
</dbReference>
<proteinExistence type="inferred from homology"/>
<dbReference type="Pfam" id="PF03514">
    <property type="entry name" value="GRAS"/>
    <property type="match status" value="1"/>
</dbReference>
<reference evidence="4" key="1">
    <citation type="submission" date="2019-12" db="EMBL/GenBank/DDBJ databases">
        <title>Genome sequencing and annotation of Brassica cretica.</title>
        <authorList>
            <person name="Studholme D.J."/>
            <person name="Sarris P."/>
        </authorList>
    </citation>
    <scope>NUCLEOTIDE SEQUENCE</scope>
    <source>
        <strain evidence="4">PFS-109/04</strain>
        <tissue evidence="4">Leaf</tissue>
    </source>
</reference>
<organism evidence="4 5">
    <name type="scientific">Brassica cretica</name>
    <name type="common">Mustard</name>
    <dbReference type="NCBI Taxonomy" id="69181"/>
    <lineage>
        <taxon>Eukaryota</taxon>
        <taxon>Viridiplantae</taxon>
        <taxon>Streptophyta</taxon>
        <taxon>Embryophyta</taxon>
        <taxon>Tracheophyta</taxon>
        <taxon>Spermatophyta</taxon>
        <taxon>Magnoliopsida</taxon>
        <taxon>eudicotyledons</taxon>
        <taxon>Gunneridae</taxon>
        <taxon>Pentapetalae</taxon>
        <taxon>rosids</taxon>
        <taxon>malvids</taxon>
        <taxon>Brassicales</taxon>
        <taxon>Brassicaceae</taxon>
        <taxon>Brassiceae</taxon>
        <taxon>Brassica</taxon>
    </lineage>
</organism>